<name>A0A0G4G012_9ALVE</name>
<accession>A0A0G4G012</accession>
<dbReference type="AlphaFoldDB" id="A0A0G4G012"/>
<dbReference type="EMBL" id="CDMZ01000762">
    <property type="protein sequence ID" value="CEM21007.1"/>
    <property type="molecule type" value="Genomic_DNA"/>
</dbReference>
<organism evidence="1">
    <name type="scientific">Chromera velia CCMP2878</name>
    <dbReference type="NCBI Taxonomy" id="1169474"/>
    <lineage>
        <taxon>Eukaryota</taxon>
        <taxon>Sar</taxon>
        <taxon>Alveolata</taxon>
        <taxon>Colpodellida</taxon>
        <taxon>Chromeraceae</taxon>
        <taxon>Chromera</taxon>
    </lineage>
</organism>
<evidence type="ECO:0000313" key="1">
    <source>
        <dbReference type="EMBL" id="CEM21007.1"/>
    </source>
</evidence>
<protein>
    <submittedName>
        <fullName evidence="1">Uncharacterized protein</fullName>
    </submittedName>
</protein>
<proteinExistence type="predicted"/>
<sequence length="175" mass="19804">MVKLEWSTTESLQVTCSSQEPELSPLKKAVDFLPNQKALLIHTDESVPGFDEREAIYTLMPMQHPLLSLVSEIYFVFESWVWVKKEEEKTVEEKKTEYEKEREKGGPKITVRENGPGPVGVEAKTVLLSRALELTIKTRNLPAVLLITHVSTTEGGLARGTRKVENLNIEILQMN</sequence>
<dbReference type="VEuPathDB" id="CryptoDB:Cvel_19522"/>
<reference evidence="1" key="1">
    <citation type="submission" date="2014-11" db="EMBL/GenBank/DDBJ databases">
        <authorList>
            <person name="Otto D Thomas"/>
            <person name="Naeem Raeece"/>
        </authorList>
    </citation>
    <scope>NUCLEOTIDE SEQUENCE</scope>
</reference>
<gene>
    <name evidence="1" type="ORF">Cvel_19522</name>
</gene>